<evidence type="ECO:0000256" key="5">
    <source>
        <dbReference type="SAM" id="Phobius"/>
    </source>
</evidence>
<dbReference type="STRING" id="436010.A0A166HP63"/>
<feature type="transmembrane region" description="Helical" evidence="5">
    <location>
        <begin position="123"/>
        <end position="146"/>
    </location>
</feature>
<dbReference type="PANTHER" id="PTHR21576:SF160">
    <property type="entry name" value="NODULIN-LIKE DOMAIN-CONTAINING PROTEIN"/>
    <property type="match status" value="1"/>
</dbReference>
<feature type="transmembrane region" description="Helical" evidence="5">
    <location>
        <begin position="208"/>
        <end position="230"/>
    </location>
</feature>
<evidence type="ECO:0000313" key="7">
    <source>
        <dbReference type="Proteomes" id="UP000076532"/>
    </source>
</evidence>
<dbReference type="EMBL" id="KV417567">
    <property type="protein sequence ID" value="KZP19077.1"/>
    <property type="molecule type" value="Genomic_DNA"/>
</dbReference>
<evidence type="ECO:0000313" key="6">
    <source>
        <dbReference type="EMBL" id="KZP19077.1"/>
    </source>
</evidence>
<dbReference type="GO" id="GO:0000329">
    <property type="term" value="C:fungal-type vacuole membrane"/>
    <property type="evidence" value="ECO:0007669"/>
    <property type="project" value="TreeGrafter"/>
</dbReference>
<dbReference type="PANTHER" id="PTHR21576">
    <property type="entry name" value="UNCHARACTERIZED NODULIN-LIKE PROTEIN"/>
    <property type="match status" value="1"/>
</dbReference>
<name>A0A166HP63_9AGAM</name>
<keyword evidence="7" id="KW-1185">Reference proteome</keyword>
<dbReference type="SUPFAM" id="SSF103473">
    <property type="entry name" value="MFS general substrate transporter"/>
    <property type="match status" value="1"/>
</dbReference>
<proteinExistence type="predicted"/>
<feature type="transmembrane region" description="Helical" evidence="5">
    <location>
        <begin position="93"/>
        <end position="111"/>
    </location>
</feature>
<reference evidence="6 7" key="1">
    <citation type="journal article" date="2016" name="Mol. Biol. Evol.">
        <title>Comparative Genomics of Early-Diverging Mushroom-Forming Fungi Provides Insights into the Origins of Lignocellulose Decay Capabilities.</title>
        <authorList>
            <person name="Nagy L.G."/>
            <person name="Riley R."/>
            <person name="Tritt A."/>
            <person name="Adam C."/>
            <person name="Daum C."/>
            <person name="Floudas D."/>
            <person name="Sun H."/>
            <person name="Yadav J.S."/>
            <person name="Pangilinan J."/>
            <person name="Larsson K.H."/>
            <person name="Matsuura K."/>
            <person name="Barry K."/>
            <person name="Labutti K."/>
            <person name="Kuo R."/>
            <person name="Ohm R.A."/>
            <person name="Bhattacharya S.S."/>
            <person name="Shirouzu T."/>
            <person name="Yoshinaga Y."/>
            <person name="Martin F.M."/>
            <person name="Grigoriev I.V."/>
            <person name="Hibbett D.S."/>
        </authorList>
    </citation>
    <scope>NUCLEOTIDE SEQUENCE [LARGE SCALE GENOMIC DNA]</scope>
    <source>
        <strain evidence="6 7">CBS 109695</strain>
    </source>
</reference>
<evidence type="ECO:0000256" key="1">
    <source>
        <dbReference type="ARBA" id="ARBA00004141"/>
    </source>
</evidence>
<protein>
    <recommendedName>
        <fullName evidence="8">MFS general substrate transporter</fullName>
    </recommendedName>
</protein>
<keyword evidence="4 5" id="KW-0472">Membrane</keyword>
<evidence type="ECO:0008006" key="8">
    <source>
        <dbReference type="Google" id="ProtNLM"/>
    </source>
</evidence>
<dbReference type="AlphaFoldDB" id="A0A166HP63"/>
<organism evidence="6 7">
    <name type="scientific">Athelia psychrophila</name>
    <dbReference type="NCBI Taxonomy" id="1759441"/>
    <lineage>
        <taxon>Eukaryota</taxon>
        <taxon>Fungi</taxon>
        <taxon>Dikarya</taxon>
        <taxon>Basidiomycota</taxon>
        <taxon>Agaricomycotina</taxon>
        <taxon>Agaricomycetes</taxon>
        <taxon>Agaricomycetidae</taxon>
        <taxon>Atheliales</taxon>
        <taxon>Atheliaceae</taxon>
        <taxon>Athelia</taxon>
    </lineage>
</organism>
<sequence length="255" mass="28170">MNEYLCSHRRREALLFDARLKEHARRCQSNRHLPSTNLLLHAPTPLQVLEDYYEVDLTKELAEHTVGEFHVGEEVGRLASDYTKNILCLPRSYCISLVYTLFIISQAVAFSTDDITQLWKASLALGLAYGGLSGLFPSITIDWFGLSHFSETWGIVCLSPFIGGNLFSIAFGRNLDAHTPSSSDTPPTAPFLDAAISEPQCLEGRACYAASLQMTTAACCLALALGIWAAQRDRMKAAALAEIARKPTVDWNEQN</sequence>
<dbReference type="OrthoDB" id="410267at2759"/>
<feature type="transmembrane region" description="Helical" evidence="5">
    <location>
        <begin position="153"/>
        <end position="172"/>
    </location>
</feature>
<keyword evidence="3 5" id="KW-1133">Transmembrane helix</keyword>
<keyword evidence="2 5" id="KW-0812">Transmembrane</keyword>
<dbReference type="Proteomes" id="UP000076532">
    <property type="component" value="Unassembled WGS sequence"/>
</dbReference>
<dbReference type="InterPro" id="IPR036259">
    <property type="entry name" value="MFS_trans_sf"/>
</dbReference>
<evidence type="ECO:0000256" key="4">
    <source>
        <dbReference type="ARBA" id="ARBA00023136"/>
    </source>
</evidence>
<comment type="subcellular location">
    <subcellularLocation>
        <location evidence="1">Membrane</location>
        <topology evidence="1">Multi-pass membrane protein</topology>
    </subcellularLocation>
</comment>
<evidence type="ECO:0000256" key="2">
    <source>
        <dbReference type="ARBA" id="ARBA00022692"/>
    </source>
</evidence>
<accession>A0A166HP63</accession>
<evidence type="ECO:0000256" key="3">
    <source>
        <dbReference type="ARBA" id="ARBA00022989"/>
    </source>
</evidence>
<gene>
    <name evidence="6" type="ORF">FIBSPDRAFT_1045810</name>
</gene>